<accession>A0ABW3MV02</accession>
<dbReference type="EMBL" id="JBHTKH010000005">
    <property type="protein sequence ID" value="MFD1054483.1"/>
    <property type="molecule type" value="Genomic_DNA"/>
</dbReference>
<keyword evidence="1" id="KW-1133">Transmembrane helix</keyword>
<feature type="transmembrane region" description="Helical" evidence="1">
    <location>
        <begin position="20"/>
        <end position="41"/>
    </location>
</feature>
<keyword evidence="1" id="KW-0472">Membrane</keyword>
<keyword evidence="1" id="KW-0812">Transmembrane</keyword>
<feature type="transmembrane region" description="Helical" evidence="1">
    <location>
        <begin position="129"/>
        <end position="153"/>
    </location>
</feature>
<feature type="transmembrane region" description="Helical" evidence="1">
    <location>
        <begin position="79"/>
        <end position="99"/>
    </location>
</feature>
<evidence type="ECO:0000313" key="2">
    <source>
        <dbReference type="EMBL" id="MFD1054483.1"/>
    </source>
</evidence>
<feature type="transmembrane region" description="Helical" evidence="1">
    <location>
        <begin position="435"/>
        <end position="456"/>
    </location>
</feature>
<proteinExistence type="predicted"/>
<dbReference type="Proteomes" id="UP001597046">
    <property type="component" value="Unassembled WGS sequence"/>
</dbReference>
<evidence type="ECO:0000256" key="1">
    <source>
        <dbReference type="SAM" id="Phobius"/>
    </source>
</evidence>
<feature type="transmembrane region" description="Helical" evidence="1">
    <location>
        <begin position="240"/>
        <end position="259"/>
    </location>
</feature>
<evidence type="ECO:0000313" key="3">
    <source>
        <dbReference type="Proteomes" id="UP001597046"/>
    </source>
</evidence>
<feature type="transmembrane region" description="Helical" evidence="1">
    <location>
        <begin position="296"/>
        <end position="317"/>
    </location>
</feature>
<feature type="transmembrane region" description="Helical" evidence="1">
    <location>
        <begin position="463"/>
        <end position="486"/>
    </location>
</feature>
<sequence length="534" mass="54759">MSTFAGTGSLVRLASRRDRVLIPVSVLALVAFAAGSAQATIDLYPSLTGALEIIRPLVANPASVALYGPMTSLTLDSFAVFKSVLLGGVFVCLLAYIVVRRHTRTEEESGRLELLGAGAIERRSPLTAAILLGTATVVATAALTAGALAAVGLDGRGSFAFGVCWLVMGLAWVGITAVAAQLTETTRGTAAISLGALGAAFLLRALGDTAGDDNPARFLSWLSPLGWGQKVSPYGDDRLWPFWVGLTAFVLLVALAYRLQERRDLGAGLLPSRPGSARGSMGSVGALTARLARGTLIGWGVSAVVIGSVVGSIAANLGSLSSSDTTLDLLRKLSGAAGGQVELIDIFFTTELHIIAIAVAALGISIVTRLRTEETSLRAEVLLTTTSRIGWAASHLALALVSTAVVMALVGLVAGAADGQRSGDVAGSVGRLVPAALATVPAIWVCVAVALLLVGLVPRLTGLAWAALITFLLLSELVPVLGLPDWMMNLSPFGHVPSMPAEDGRLLPLVLLVVAAAAVAAVGLGGLRRRDIPA</sequence>
<name>A0ABW3MV02_9MICO</name>
<protein>
    <submittedName>
        <fullName evidence="2">ABC transporter permease</fullName>
    </submittedName>
</protein>
<dbReference type="RefSeq" id="WP_386052385.1">
    <property type="nucleotide sequence ID" value="NZ_JBHTKH010000005.1"/>
</dbReference>
<feature type="transmembrane region" description="Helical" evidence="1">
    <location>
        <begin position="506"/>
        <end position="527"/>
    </location>
</feature>
<gene>
    <name evidence="2" type="ORF">ACFQ2V_09230</name>
</gene>
<feature type="transmembrane region" description="Helical" evidence="1">
    <location>
        <begin position="352"/>
        <end position="370"/>
    </location>
</feature>
<comment type="caution">
    <text evidence="2">The sequence shown here is derived from an EMBL/GenBank/DDBJ whole genome shotgun (WGS) entry which is preliminary data.</text>
</comment>
<feature type="transmembrane region" description="Helical" evidence="1">
    <location>
        <begin position="189"/>
        <end position="207"/>
    </location>
</feature>
<feature type="transmembrane region" description="Helical" evidence="1">
    <location>
        <begin position="391"/>
        <end position="415"/>
    </location>
</feature>
<keyword evidence="3" id="KW-1185">Reference proteome</keyword>
<organism evidence="2 3">
    <name type="scientific">Terrabacter terrigena</name>
    <dbReference type="NCBI Taxonomy" id="574718"/>
    <lineage>
        <taxon>Bacteria</taxon>
        <taxon>Bacillati</taxon>
        <taxon>Actinomycetota</taxon>
        <taxon>Actinomycetes</taxon>
        <taxon>Micrococcales</taxon>
        <taxon>Intrasporangiaceae</taxon>
        <taxon>Terrabacter</taxon>
    </lineage>
</organism>
<feature type="transmembrane region" description="Helical" evidence="1">
    <location>
        <begin position="159"/>
        <end position="182"/>
    </location>
</feature>
<reference evidence="3" key="1">
    <citation type="journal article" date="2019" name="Int. J. Syst. Evol. Microbiol.">
        <title>The Global Catalogue of Microorganisms (GCM) 10K type strain sequencing project: providing services to taxonomists for standard genome sequencing and annotation.</title>
        <authorList>
            <consortium name="The Broad Institute Genomics Platform"/>
            <consortium name="The Broad Institute Genome Sequencing Center for Infectious Disease"/>
            <person name="Wu L."/>
            <person name="Ma J."/>
        </authorList>
    </citation>
    <scope>NUCLEOTIDE SEQUENCE [LARGE SCALE GENOMIC DNA]</scope>
    <source>
        <strain evidence="3">CCUG 57508</strain>
    </source>
</reference>